<evidence type="ECO:0000313" key="3">
    <source>
        <dbReference type="EMBL" id="MCX5565758.1"/>
    </source>
</evidence>
<dbReference type="InterPro" id="IPR023346">
    <property type="entry name" value="Lysozyme-like_dom_sf"/>
</dbReference>
<protein>
    <submittedName>
        <fullName evidence="3">Lytic transglycosylase domain-containing protein</fullName>
    </submittedName>
</protein>
<accession>A0AAW5VRH7</accession>
<dbReference type="RefSeq" id="WP_080655620.1">
    <property type="nucleotide sequence ID" value="NZ_DAMAIU010000023.1"/>
</dbReference>
<evidence type="ECO:0000256" key="1">
    <source>
        <dbReference type="SAM" id="MobiDB-lite"/>
    </source>
</evidence>
<dbReference type="Gene3D" id="1.10.530.10">
    <property type="match status" value="1"/>
</dbReference>
<dbReference type="InterPro" id="IPR008258">
    <property type="entry name" value="Transglycosylase_SLT_dom_1"/>
</dbReference>
<sequence length="270" mass="29384">MLAEIALLAATCAPNIHETTLSALVRHESTAQVYAIGINKGKRLKKQPTDYEQAAQIANDLIERGIDFDAGLGQINVRNWAWLGLTTETVFDPCTNLQAAQTVLTDCYERALRQSSDEQRALRSALSCYNTGNFERGFSNGYVGKVLAQAGIKVPAIKAMDDEPMMSSAKSSTRQTQRTGTPDGFTQHRLTDGFKTSEDNTATPVNEPDVTPVTVTPESLPHQPERLGFPDGFGQHRITDGFKPRGNDTSRPANEQDTAPVIVTAEPPPV</sequence>
<dbReference type="AlphaFoldDB" id="A0AAW5VRH7"/>
<feature type="compositionally biased region" description="Basic and acidic residues" evidence="1">
    <location>
        <begin position="237"/>
        <end position="248"/>
    </location>
</feature>
<comment type="caution">
    <text evidence="3">The sequence shown here is derived from an EMBL/GenBank/DDBJ whole genome shotgun (WGS) entry which is preliminary data.</text>
</comment>
<organism evidence="3 4">
    <name type="scientific">Alcaligenes phenolicus</name>
    <dbReference type="NCBI Taxonomy" id="232846"/>
    <lineage>
        <taxon>Bacteria</taxon>
        <taxon>Pseudomonadati</taxon>
        <taxon>Pseudomonadota</taxon>
        <taxon>Betaproteobacteria</taxon>
        <taxon>Burkholderiales</taxon>
        <taxon>Alcaligenaceae</taxon>
        <taxon>Alcaligenes</taxon>
    </lineage>
</organism>
<dbReference type="Proteomes" id="UP001208074">
    <property type="component" value="Unassembled WGS sequence"/>
</dbReference>
<feature type="region of interest" description="Disordered" evidence="1">
    <location>
        <begin position="166"/>
        <end position="270"/>
    </location>
</feature>
<dbReference type="Pfam" id="PF01464">
    <property type="entry name" value="SLT"/>
    <property type="match status" value="1"/>
</dbReference>
<feature type="compositionally biased region" description="Polar residues" evidence="1">
    <location>
        <begin position="168"/>
        <end position="180"/>
    </location>
</feature>
<feature type="compositionally biased region" description="Basic and acidic residues" evidence="1">
    <location>
        <begin position="189"/>
        <end position="198"/>
    </location>
</feature>
<reference evidence="3" key="1">
    <citation type="submission" date="2022-11" db="EMBL/GenBank/DDBJ databases">
        <title>Biodiversity and phylogenetic relationships of bacteria.</title>
        <authorList>
            <person name="Machado R.A.R."/>
            <person name="Bhat A."/>
            <person name="Loulou A."/>
            <person name="Kallel S."/>
        </authorList>
    </citation>
    <scope>NUCLEOTIDE SEQUENCE</scope>
    <source>
        <strain evidence="3">DSM 16503</strain>
    </source>
</reference>
<evidence type="ECO:0000313" key="4">
    <source>
        <dbReference type="Proteomes" id="UP001208074"/>
    </source>
</evidence>
<dbReference type="CDD" id="cd16892">
    <property type="entry name" value="LT_VirB1-like"/>
    <property type="match status" value="1"/>
</dbReference>
<feature type="domain" description="Transglycosylase SLT" evidence="2">
    <location>
        <begin position="9"/>
        <end position="143"/>
    </location>
</feature>
<evidence type="ECO:0000259" key="2">
    <source>
        <dbReference type="Pfam" id="PF01464"/>
    </source>
</evidence>
<proteinExistence type="predicted"/>
<gene>
    <name evidence="3" type="ORF">OSH02_10320</name>
</gene>
<dbReference type="SUPFAM" id="SSF53955">
    <property type="entry name" value="Lysozyme-like"/>
    <property type="match status" value="1"/>
</dbReference>
<dbReference type="EMBL" id="JAPKNB010000006">
    <property type="protein sequence ID" value="MCX5565758.1"/>
    <property type="molecule type" value="Genomic_DNA"/>
</dbReference>
<name>A0AAW5VRH7_9BURK</name>